<sequence length="198" mass="22472">MEDLWKTIKACTRCAADLPLGPNPVIAVGPKSRIVIIGQAPGRVVHHTNLPWNDKSGDNLRQWMGVDRDSFYNTDLFSLMPMGFCYPGTGKSGDLPPRKECAPLYHRPLLEKMPKVSLTLLVGQYAQRYYLGQQAKKTLTHTVQAFEEYLPRYFPLPHPSPRNNIWQAKNPWFKDQVLPHLYSLVQGIVHDDDSSSNS</sequence>
<dbReference type="AlphaFoldDB" id="A0A316AV35"/>
<dbReference type="Pfam" id="PF03167">
    <property type="entry name" value="UDG"/>
    <property type="match status" value="1"/>
</dbReference>
<dbReference type="InterPro" id="IPR005122">
    <property type="entry name" value="Uracil-DNA_glycosylase-like"/>
</dbReference>
<dbReference type="SMART" id="SM00986">
    <property type="entry name" value="UDG"/>
    <property type="match status" value="1"/>
</dbReference>
<evidence type="ECO:0000313" key="3">
    <source>
        <dbReference type="Proteomes" id="UP000245880"/>
    </source>
</evidence>
<dbReference type="EMBL" id="QGDT01000001">
    <property type="protein sequence ID" value="PWJ60560.1"/>
    <property type="molecule type" value="Genomic_DNA"/>
</dbReference>
<dbReference type="SMART" id="SM00987">
    <property type="entry name" value="UreE_C"/>
    <property type="match status" value="1"/>
</dbReference>
<protein>
    <submittedName>
        <fullName evidence="2">Uracil-DNA glycosylase</fullName>
    </submittedName>
</protein>
<dbReference type="CDD" id="cd10033">
    <property type="entry name" value="UDG_like"/>
    <property type="match status" value="1"/>
</dbReference>
<dbReference type="OrthoDB" id="9789139at2"/>
<gene>
    <name evidence="2" type="ORF">CLV98_101745</name>
</gene>
<dbReference type="PANTHER" id="PTHR42160:SF1">
    <property type="entry name" value="URACIL-DNA GLYCOSYLASE SUPERFAMILY PROTEIN"/>
    <property type="match status" value="1"/>
</dbReference>
<dbReference type="InterPro" id="IPR047124">
    <property type="entry name" value="HI_0220.2"/>
</dbReference>
<proteinExistence type="predicted"/>
<comment type="caution">
    <text evidence="2">The sequence shown here is derived from an EMBL/GenBank/DDBJ whole genome shotgun (WGS) entry which is preliminary data.</text>
</comment>
<dbReference type="RefSeq" id="WP_109673062.1">
    <property type="nucleotide sequence ID" value="NZ_QGDT01000001.1"/>
</dbReference>
<dbReference type="Proteomes" id="UP000245880">
    <property type="component" value="Unassembled WGS sequence"/>
</dbReference>
<accession>A0A316AV35</accession>
<name>A0A316AV35_9BACT</name>
<feature type="domain" description="Uracil-DNA glycosylase-like" evidence="1">
    <location>
        <begin position="25"/>
        <end position="182"/>
    </location>
</feature>
<evidence type="ECO:0000259" key="1">
    <source>
        <dbReference type="SMART" id="SM00986"/>
    </source>
</evidence>
<reference evidence="2 3" key="1">
    <citation type="submission" date="2018-03" db="EMBL/GenBank/DDBJ databases">
        <title>Genomic Encyclopedia of Archaeal and Bacterial Type Strains, Phase II (KMG-II): from individual species to whole genera.</title>
        <authorList>
            <person name="Goeker M."/>
        </authorList>
    </citation>
    <scope>NUCLEOTIDE SEQUENCE [LARGE SCALE GENOMIC DNA]</scope>
    <source>
        <strain evidence="2 3">DSM 100346</strain>
    </source>
</reference>
<dbReference type="Gene3D" id="3.40.470.10">
    <property type="entry name" value="Uracil-DNA glycosylase-like domain"/>
    <property type="match status" value="1"/>
</dbReference>
<dbReference type="PANTHER" id="PTHR42160">
    <property type="entry name" value="URACIL-DNA GLYCOSYLASE SUPERFAMILY PROTEIN"/>
    <property type="match status" value="1"/>
</dbReference>
<keyword evidence="3" id="KW-1185">Reference proteome</keyword>
<evidence type="ECO:0000313" key="2">
    <source>
        <dbReference type="EMBL" id="PWJ60560.1"/>
    </source>
</evidence>
<organism evidence="2 3">
    <name type="scientific">Dyadobacter jejuensis</name>
    <dbReference type="NCBI Taxonomy" id="1082580"/>
    <lineage>
        <taxon>Bacteria</taxon>
        <taxon>Pseudomonadati</taxon>
        <taxon>Bacteroidota</taxon>
        <taxon>Cytophagia</taxon>
        <taxon>Cytophagales</taxon>
        <taxon>Spirosomataceae</taxon>
        <taxon>Dyadobacter</taxon>
    </lineage>
</organism>
<dbReference type="InterPro" id="IPR036895">
    <property type="entry name" value="Uracil-DNA_glycosylase-like_sf"/>
</dbReference>
<dbReference type="SUPFAM" id="SSF52141">
    <property type="entry name" value="Uracil-DNA glycosylase-like"/>
    <property type="match status" value="1"/>
</dbReference>